<dbReference type="Proteomes" id="UP000636800">
    <property type="component" value="Chromosome 2"/>
</dbReference>
<feature type="region of interest" description="Disordered" evidence="1">
    <location>
        <begin position="42"/>
        <end position="61"/>
    </location>
</feature>
<proteinExistence type="predicted"/>
<gene>
    <name evidence="2" type="ORF">HPP92_005052</name>
</gene>
<sequence>MKILALRNTWRDRSVWSAFAGTKRRHRIGRWQRSGKRTVDLNGLQRLEQSKEKQSTKEGSAIKVSKVDGCTSLHWSPLADECWIKKSLDQDAVCNDFWEGRNAERTGELGQGP</sequence>
<dbReference type="AlphaFoldDB" id="A0A835RM92"/>
<evidence type="ECO:0000256" key="1">
    <source>
        <dbReference type="SAM" id="MobiDB-lite"/>
    </source>
</evidence>
<comment type="caution">
    <text evidence="2">The sequence shown here is derived from an EMBL/GenBank/DDBJ whole genome shotgun (WGS) entry which is preliminary data.</text>
</comment>
<name>A0A835RM92_VANPL</name>
<dbReference type="EMBL" id="JADCNL010000002">
    <property type="protein sequence ID" value="KAG0491654.1"/>
    <property type="molecule type" value="Genomic_DNA"/>
</dbReference>
<accession>A0A835RM92</accession>
<reference evidence="2 3" key="1">
    <citation type="journal article" date="2020" name="Nat. Food">
        <title>A phased Vanilla planifolia genome enables genetic improvement of flavour and production.</title>
        <authorList>
            <person name="Hasing T."/>
            <person name="Tang H."/>
            <person name="Brym M."/>
            <person name="Khazi F."/>
            <person name="Huang T."/>
            <person name="Chambers A.H."/>
        </authorList>
    </citation>
    <scope>NUCLEOTIDE SEQUENCE [LARGE SCALE GENOMIC DNA]</scope>
    <source>
        <tissue evidence="2">Leaf</tissue>
    </source>
</reference>
<evidence type="ECO:0000313" key="3">
    <source>
        <dbReference type="Proteomes" id="UP000636800"/>
    </source>
</evidence>
<dbReference type="OrthoDB" id="1908121at2759"/>
<protein>
    <submittedName>
        <fullName evidence="2">Uncharacterized protein</fullName>
    </submittedName>
</protein>
<organism evidence="2 3">
    <name type="scientific">Vanilla planifolia</name>
    <name type="common">Vanilla</name>
    <dbReference type="NCBI Taxonomy" id="51239"/>
    <lineage>
        <taxon>Eukaryota</taxon>
        <taxon>Viridiplantae</taxon>
        <taxon>Streptophyta</taxon>
        <taxon>Embryophyta</taxon>
        <taxon>Tracheophyta</taxon>
        <taxon>Spermatophyta</taxon>
        <taxon>Magnoliopsida</taxon>
        <taxon>Liliopsida</taxon>
        <taxon>Asparagales</taxon>
        <taxon>Orchidaceae</taxon>
        <taxon>Vanilloideae</taxon>
        <taxon>Vanilleae</taxon>
        <taxon>Vanilla</taxon>
    </lineage>
</organism>
<evidence type="ECO:0000313" key="2">
    <source>
        <dbReference type="EMBL" id="KAG0491654.1"/>
    </source>
</evidence>
<keyword evidence="3" id="KW-1185">Reference proteome</keyword>